<evidence type="ECO:0000313" key="2">
    <source>
        <dbReference type="Proteomes" id="UP000799779"/>
    </source>
</evidence>
<organism evidence="1 2">
    <name type="scientific">Amniculicola lignicola CBS 123094</name>
    <dbReference type="NCBI Taxonomy" id="1392246"/>
    <lineage>
        <taxon>Eukaryota</taxon>
        <taxon>Fungi</taxon>
        <taxon>Dikarya</taxon>
        <taxon>Ascomycota</taxon>
        <taxon>Pezizomycotina</taxon>
        <taxon>Dothideomycetes</taxon>
        <taxon>Pleosporomycetidae</taxon>
        <taxon>Pleosporales</taxon>
        <taxon>Amniculicolaceae</taxon>
        <taxon>Amniculicola</taxon>
    </lineage>
</organism>
<dbReference type="Proteomes" id="UP000799779">
    <property type="component" value="Unassembled WGS sequence"/>
</dbReference>
<reference evidence="1" key="1">
    <citation type="journal article" date="2020" name="Stud. Mycol.">
        <title>101 Dothideomycetes genomes: a test case for predicting lifestyles and emergence of pathogens.</title>
        <authorList>
            <person name="Haridas S."/>
            <person name="Albert R."/>
            <person name="Binder M."/>
            <person name="Bloem J."/>
            <person name="Labutti K."/>
            <person name="Salamov A."/>
            <person name="Andreopoulos B."/>
            <person name="Baker S."/>
            <person name="Barry K."/>
            <person name="Bills G."/>
            <person name="Bluhm B."/>
            <person name="Cannon C."/>
            <person name="Castanera R."/>
            <person name="Culley D."/>
            <person name="Daum C."/>
            <person name="Ezra D."/>
            <person name="Gonzalez J."/>
            <person name="Henrissat B."/>
            <person name="Kuo A."/>
            <person name="Liang C."/>
            <person name="Lipzen A."/>
            <person name="Lutzoni F."/>
            <person name="Magnuson J."/>
            <person name="Mondo S."/>
            <person name="Nolan M."/>
            <person name="Ohm R."/>
            <person name="Pangilinan J."/>
            <person name="Park H.-J."/>
            <person name="Ramirez L."/>
            <person name="Alfaro M."/>
            <person name="Sun H."/>
            <person name="Tritt A."/>
            <person name="Yoshinaga Y."/>
            <person name="Zwiers L.-H."/>
            <person name="Turgeon B."/>
            <person name="Goodwin S."/>
            <person name="Spatafora J."/>
            <person name="Crous P."/>
            <person name="Grigoriev I."/>
        </authorList>
    </citation>
    <scope>NUCLEOTIDE SEQUENCE</scope>
    <source>
        <strain evidence="1">CBS 123094</strain>
    </source>
</reference>
<sequence>MKLHTAIPFINFYPLITCIIARSTTSSPPLILTPLASSGGACLPNSAITTALTPVGQSENVALYELHQTIPVFTPWIESYIPGHDQRRNCKMNFTISVAEGWRMKVSDEGMDISGYLRMENSTKVILMASWYLISKNNTSLSADVEFDGPISGRFERHLSAGEFGKGQAVSGCGEQDVLQVSFWIRAFSGNQFPEGEVGVAPQPGDKEREWRVKSNLEVIRC</sequence>
<dbReference type="AlphaFoldDB" id="A0A6A5X400"/>
<gene>
    <name evidence="1" type="ORF">P154DRAFT_529207</name>
</gene>
<dbReference type="Pfam" id="PF14273">
    <property type="entry name" value="DUF4360"/>
    <property type="match status" value="1"/>
</dbReference>
<accession>A0A6A5X400</accession>
<dbReference type="InterPro" id="IPR025649">
    <property type="entry name" value="DUF4360"/>
</dbReference>
<proteinExistence type="predicted"/>
<dbReference type="EMBL" id="ML977557">
    <property type="protein sequence ID" value="KAF2007620.1"/>
    <property type="molecule type" value="Genomic_DNA"/>
</dbReference>
<keyword evidence="2" id="KW-1185">Reference proteome</keyword>
<evidence type="ECO:0000313" key="1">
    <source>
        <dbReference type="EMBL" id="KAF2007620.1"/>
    </source>
</evidence>
<name>A0A6A5X400_9PLEO</name>
<protein>
    <submittedName>
        <fullName evidence="1">Uncharacterized protein</fullName>
    </submittedName>
</protein>
<dbReference type="OrthoDB" id="152248at2759"/>